<evidence type="ECO:0000313" key="2">
    <source>
        <dbReference type="Proteomes" id="UP001140234"/>
    </source>
</evidence>
<protein>
    <submittedName>
        <fullName evidence="1">Uncharacterized protein</fullName>
    </submittedName>
</protein>
<organism evidence="1 2">
    <name type="scientific">Coemansia nantahalensis</name>
    <dbReference type="NCBI Taxonomy" id="2789366"/>
    <lineage>
        <taxon>Eukaryota</taxon>
        <taxon>Fungi</taxon>
        <taxon>Fungi incertae sedis</taxon>
        <taxon>Zoopagomycota</taxon>
        <taxon>Kickxellomycotina</taxon>
        <taxon>Kickxellomycetes</taxon>
        <taxon>Kickxellales</taxon>
        <taxon>Kickxellaceae</taxon>
        <taxon>Coemansia</taxon>
    </lineage>
</organism>
<comment type="caution">
    <text evidence="1">The sequence shown here is derived from an EMBL/GenBank/DDBJ whole genome shotgun (WGS) entry which is preliminary data.</text>
</comment>
<dbReference type="EMBL" id="JANBUJ010000001">
    <property type="protein sequence ID" value="KAJ2775969.1"/>
    <property type="molecule type" value="Genomic_DNA"/>
</dbReference>
<evidence type="ECO:0000313" key="1">
    <source>
        <dbReference type="EMBL" id="KAJ2775969.1"/>
    </source>
</evidence>
<accession>A0ACC1K992</accession>
<sequence>MAPTIQAMFPDISEGAIRADLARTGSPTITSDNILRNGGTLPPPPPPPPTLAGQRAEALAATAEARDNATGSRGMETATASSSGIMLNAAQSPLVSRLHVAKSLDAGPLPPQPPKVWESDSARRAEILNKRKEFMLLEARKRYLDKQAQSGSAATSDSPSTVAGAAAEASGSAASDGPH</sequence>
<proteinExistence type="predicted"/>
<gene>
    <name evidence="1" type="ORF">IWQ57_000126</name>
</gene>
<name>A0ACC1K992_9FUNG</name>
<keyword evidence="2" id="KW-1185">Reference proteome</keyword>
<dbReference type="Proteomes" id="UP001140234">
    <property type="component" value="Unassembled WGS sequence"/>
</dbReference>
<reference evidence="1" key="1">
    <citation type="submission" date="2022-07" db="EMBL/GenBank/DDBJ databases">
        <title>Phylogenomic reconstructions and comparative analyses of Kickxellomycotina fungi.</title>
        <authorList>
            <person name="Reynolds N.K."/>
            <person name="Stajich J.E."/>
            <person name="Barry K."/>
            <person name="Grigoriev I.V."/>
            <person name="Crous P."/>
            <person name="Smith M.E."/>
        </authorList>
    </citation>
    <scope>NUCLEOTIDE SEQUENCE</scope>
    <source>
        <strain evidence="1">CBS 109366</strain>
    </source>
</reference>